<dbReference type="Gene3D" id="3.10.20.90">
    <property type="entry name" value="Phosphatidylinositol 3-kinase Catalytic Subunit, Chain A, domain 1"/>
    <property type="match status" value="2"/>
</dbReference>
<keyword evidence="2" id="KW-0539">Nucleus</keyword>
<evidence type="ECO:0000259" key="6">
    <source>
        <dbReference type="Pfam" id="PF11976"/>
    </source>
</evidence>
<sequence>MAEVAYDSDSDIEVMAQSRPNPPPKRRRVLDPSAIIPVPIYSKKVTRSLQLNPAVFKQLDCTEVNEDEDRLWPPFPPKSKNKPISIILSDSEEEPEPDKPQLVSQTPSSPPPHCIPTALKTNRANKKIRQINQKLDTFSSLMCLTSKRPEDIPDFSDCPSQINKCYDDDNDIIIISSEDKKKRRPAKPKPRKRAREISLKFRWRMDVHKIPVLSTDPLSKAVAQLSVKLKVPPSKILLMRNDDELPVHSTITQLDLGIADIIDCLVKTDDEDESKCDVITVRLQGKEKGSAQEYSLRTDAPLDSILSQYTSGLSATAKRKVKFLFDGLKVKHNQTPSQLDMEDGDVIDVWA</sequence>
<feature type="compositionally biased region" description="Acidic residues" evidence="5">
    <location>
        <begin position="1"/>
        <end position="12"/>
    </location>
</feature>
<dbReference type="SUPFAM" id="SSF54236">
    <property type="entry name" value="Ubiquitin-like"/>
    <property type="match status" value="2"/>
</dbReference>
<dbReference type="EMBL" id="VFJC01000014">
    <property type="protein sequence ID" value="KAB5553833.1"/>
    <property type="molecule type" value="Genomic_DNA"/>
</dbReference>
<dbReference type="PANTHER" id="PTHR47187">
    <property type="entry name" value="NFATC2-INTERACTING PROTEIN"/>
    <property type="match status" value="1"/>
</dbReference>
<evidence type="ECO:0000256" key="4">
    <source>
        <dbReference type="ARBA" id="ARBA00042764"/>
    </source>
</evidence>
<evidence type="ECO:0000256" key="1">
    <source>
        <dbReference type="ARBA" id="ARBA00004123"/>
    </source>
</evidence>
<gene>
    <name evidence="7" type="ORF">PHYPO_G00043250</name>
</gene>
<proteinExistence type="predicted"/>
<organism evidence="7 8">
    <name type="scientific">Pangasianodon hypophthalmus</name>
    <name type="common">Striped catfish</name>
    <name type="synonym">Helicophagus hypophthalmus</name>
    <dbReference type="NCBI Taxonomy" id="310915"/>
    <lineage>
        <taxon>Eukaryota</taxon>
        <taxon>Metazoa</taxon>
        <taxon>Chordata</taxon>
        <taxon>Craniata</taxon>
        <taxon>Vertebrata</taxon>
        <taxon>Euteleostomi</taxon>
        <taxon>Actinopterygii</taxon>
        <taxon>Neopterygii</taxon>
        <taxon>Teleostei</taxon>
        <taxon>Ostariophysi</taxon>
        <taxon>Siluriformes</taxon>
        <taxon>Pangasiidae</taxon>
        <taxon>Pangasianodon</taxon>
    </lineage>
</organism>
<evidence type="ECO:0000256" key="3">
    <source>
        <dbReference type="ARBA" id="ARBA00039921"/>
    </source>
</evidence>
<dbReference type="InterPro" id="IPR029071">
    <property type="entry name" value="Ubiquitin-like_domsf"/>
</dbReference>
<dbReference type="InterPro" id="IPR052324">
    <property type="entry name" value="NFATC2-Int_DNA_Repair"/>
</dbReference>
<protein>
    <recommendedName>
        <fullName evidence="3">NFATC2-interacting protein</fullName>
    </recommendedName>
    <alternativeName>
        <fullName evidence="4">Nuclear factor of activated T-cells, cytoplasmic 2-interacting protein</fullName>
    </alternativeName>
</protein>
<dbReference type="CDD" id="cd17078">
    <property type="entry name" value="Ubl_SLD1_NFATC2ip"/>
    <property type="match status" value="1"/>
</dbReference>
<keyword evidence="8" id="KW-1185">Reference proteome</keyword>
<evidence type="ECO:0000256" key="2">
    <source>
        <dbReference type="ARBA" id="ARBA00023242"/>
    </source>
</evidence>
<dbReference type="GO" id="GO:0045944">
    <property type="term" value="P:positive regulation of transcription by RNA polymerase II"/>
    <property type="evidence" value="ECO:0007669"/>
    <property type="project" value="TreeGrafter"/>
</dbReference>
<comment type="caution">
    <text evidence="7">The sequence shown here is derived from an EMBL/GenBank/DDBJ whole genome shotgun (WGS) entry which is preliminary data.</text>
</comment>
<dbReference type="Pfam" id="PF11976">
    <property type="entry name" value="Rad60-SLD"/>
    <property type="match status" value="1"/>
</dbReference>
<evidence type="ECO:0000313" key="8">
    <source>
        <dbReference type="Proteomes" id="UP000327468"/>
    </source>
</evidence>
<evidence type="ECO:0000313" key="7">
    <source>
        <dbReference type="EMBL" id="KAB5553833.1"/>
    </source>
</evidence>
<reference evidence="7 8" key="1">
    <citation type="submission" date="2019-06" db="EMBL/GenBank/DDBJ databases">
        <title>A chromosome-scale genome assembly of the striped catfish, Pangasianodon hypophthalmus.</title>
        <authorList>
            <person name="Wen M."/>
            <person name="Zahm M."/>
            <person name="Roques C."/>
            <person name="Cabau C."/>
            <person name="Klopp C."/>
            <person name="Donnadieu C."/>
            <person name="Jouanno E."/>
            <person name="Avarre J.-C."/>
            <person name="Campet M."/>
            <person name="Ha T.T.T."/>
            <person name="Dugue R."/>
            <person name="Lampietro C."/>
            <person name="Louis A."/>
            <person name="Herpin A."/>
            <person name="Echchiki A."/>
            <person name="Berthelot C."/>
            <person name="Parey E."/>
            <person name="Roest-Crollius H."/>
            <person name="Braasch I."/>
            <person name="Postlethwait J."/>
            <person name="Bobe J."/>
            <person name="Montfort J."/>
            <person name="Bouchez O."/>
            <person name="Begum T."/>
            <person name="Schartl M."/>
            <person name="Guiguen Y."/>
        </authorList>
    </citation>
    <scope>NUCLEOTIDE SEQUENCE [LARGE SCALE GENOMIC DNA]</scope>
    <source>
        <strain evidence="7 8">Indonesia</strain>
        <tissue evidence="7">Blood</tissue>
    </source>
</reference>
<name>A0A5N5MHF9_PANHP</name>
<dbReference type="AlphaFoldDB" id="A0A5N5MHF9"/>
<feature type="region of interest" description="Disordered" evidence="5">
    <location>
        <begin position="91"/>
        <end position="120"/>
    </location>
</feature>
<dbReference type="PANTHER" id="PTHR47187:SF1">
    <property type="entry name" value="NFATC2-INTERACTING PROTEIN"/>
    <property type="match status" value="1"/>
</dbReference>
<dbReference type="InterPro" id="IPR022617">
    <property type="entry name" value="Rad60/SUMO-like_dom"/>
</dbReference>
<feature type="domain" description="Rad60/SUMO-like" evidence="6">
    <location>
        <begin position="280"/>
        <end position="349"/>
    </location>
</feature>
<evidence type="ECO:0000256" key="5">
    <source>
        <dbReference type="SAM" id="MobiDB-lite"/>
    </source>
</evidence>
<dbReference type="OrthoDB" id="442921at2759"/>
<dbReference type="GO" id="GO:0005634">
    <property type="term" value="C:nucleus"/>
    <property type="evidence" value="ECO:0007669"/>
    <property type="project" value="UniProtKB-SubCell"/>
</dbReference>
<accession>A0A5N5MHF9</accession>
<feature type="region of interest" description="Disordered" evidence="5">
    <location>
        <begin position="1"/>
        <end position="30"/>
    </location>
</feature>
<comment type="subcellular location">
    <subcellularLocation>
        <location evidence="1">Nucleus</location>
    </subcellularLocation>
</comment>
<dbReference type="Proteomes" id="UP000327468">
    <property type="component" value="Chromosome 13"/>
</dbReference>